<feature type="chain" id="PRO_5022244302" evidence="1">
    <location>
        <begin position="22"/>
        <end position="205"/>
    </location>
</feature>
<evidence type="ECO:0000256" key="1">
    <source>
        <dbReference type="SAM" id="SignalP"/>
    </source>
</evidence>
<reference evidence="2 3" key="1">
    <citation type="submission" date="2019-02" db="EMBL/GenBank/DDBJ databases">
        <title>Deep-cultivation of Planctomycetes and their phenomic and genomic characterization uncovers novel biology.</title>
        <authorList>
            <person name="Wiegand S."/>
            <person name="Jogler M."/>
            <person name="Boedeker C."/>
            <person name="Pinto D."/>
            <person name="Vollmers J."/>
            <person name="Rivas-Marin E."/>
            <person name="Kohn T."/>
            <person name="Peeters S.H."/>
            <person name="Heuer A."/>
            <person name="Rast P."/>
            <person name="Oberbeckmann S."/>
            <person name="Bunk B."/>
            <person name="Jeske O."/>
            <person name="Meyerdierks A."/>
            <person name="Storesund J.E."/>
            <person name="Kallscheuer N."/>
            <person name="Luecker S."/>
            <person name="Lage O.M."/>
            <person name="Pohl T."/>
            <person name="Merkel B.J."/>
            <person name="Hornburger P."/>
            <person name="Mueller R.-W."/>
            <person name="Bruemmer F."/>
            <person name="Labrenz M."/>
            <person name="Spormann A.M."/>
            <person name="Op den Camp H."/>
            <person name="Overmann J."/>
            <person name="Amann R."/>
            <person name="Jetten M.S.M."/>
            <person name="Mascher T."/>
            <person name="Medema M.H."/>
            <person name="Devos D.P."/>
            <person name="Kaster A.-K."/>
            <person name="Ovreas L."/>
            <person name="Rohde M."/>
            <person name="Galperin M.Y."/>
            <person name="Jogler C."/>
        </authorList>
    </citation>
    <scope>NUCLEOTIDE SEQUENCE [LARGE SCALE GENOMIC DNA]</scope>
    <source>
        <strain evidence="2 3">ETA_A8</strain>
    </source>
</reference>
<dbReference type="AlphaFoldDB" id="A0A517Y859"/>
<keyword evidence="1" id="KW-0732">Signal</keyword>
<dbReference type="RefSeq" id="WP_145086861.1">
    <property type="nucleotide sequence ID" value="NZ_CP036274.1"/>
</dbReference>
<dbReference type="KEGG" id="aagg:ETAA8_14630"/>
<accession>A0A517Y859</accession>
<name>A0A517Y859_9BACT</name>
<dbReference type="Proteomes" id="UP000315017">
    <property type="component" value="Chromosome"/>
</dbReference>
<feature type="signal peptide" evidence="1">
    <location>
        <begin position="1"/>
        <end position="21"/>
    </location>
</feature>
<dbReference type="EMBL" id="CP036274">
    <property type="protein sequence ID" value="QDU26385.1"/>
    <property type="molecule type" value="Genomic_DNA"/>
</dbReference>
<evidence type="ECO:0000313" key="3">
    <source>
        <dbReference type="Proteomes" id="UP000315017"/>
    </source>
</evidence>
<organism evidence="2 3">
    <name type="scientific">Anatilimnocola aggregata</name>
    <dbReference type="NCBI Taxonomy" id="2528021"/>
    <lineage>
        <taxon>Bacteria</taxon>
        <taxon>Pseudomonadati</taxon>
        <taxon>Planctomycetota</taxon>
        <taxon>Planctomycetia</taxon>
        <taxon>Pirellulales</taxon>
        <taxon>Pirellulaceae</taxon>
        <taxon>Anatilimnocola</taxon>
    </lineage>
</organism>
<proteinExistence type="predicted"/>
<keyword evidence="3" id="KW-1185">Reference proteome</keyword>
<dbReference type="OrthoDB" id="269801at2"/>
<evidence type="ECO:0000313" key="2">
    <source>
        <dbReference type="EMBL" id="QDU26385.1"/>
    </source>
</evidence>
<protein>
    <submittedName>
        <fullName evidence="2">Uncharacterized protein</fullName>
    </submittedName>
</protein>
<gene>
    <name evidence="2" type="ORF">ETAA8_14630</name>
</gene>
<sequence precursor="true">MRIIAGLSLCLVLLLAAASNAAEQDAAELVKQAISTAGGETKLLKLFRMKEQLNVSSDATKKGSVRLSVLEPPKYWWLGKNERVKDEKEPATFLVWAWTLGALTDPQSKIELLPEATEDGVTTLPLRISQSITPPMDLHFDKTEKRLVRIEWRSDIHRFSDWREHDGVKYPAKCVGYKKATGKPWYFSEIVELERLSELPEGLQR</sequence>